<dbReference type="FunFam" id="3.80.10.10:FF:000108">
    <property type="entry name" value="Leucine-rich repeat receptor-like serine/threonine-protein kinase BAM3"/>
    <property type="match status" value="1"/>
</dbReference>
<keyword evidence="19" id="KW-1185">Reference proteome</keyword>
<evidence type="ECO:0000256" key="10">
    <source>
        <dbReference type="ARBA" id="ARBA00022777"/>
    </source>
</evidence>
<dbReference type="GO" id="GO:0005524">
    <property type="term" value="F:ATP binding"/>
    <property type="evidence" value="ECO:0007669"/>
    <property type="project" value="UniProtKB-KW"/>
</dbReference>
<keyword evidence="12 15" id="KW-1133">Transmembrane helix</keyword>
<evidence type="ECO:0000256" key="5">
    <source>
        <dbReference type="ARBA" id="ARBA00022679"/>
    </source>
</evidence>
<feature type="signal peptide" evidence="16">
    <location>
        <begin position="1"/>
        <end position="26"/>
    </location>
</feature>
<dbReference type="InterPro" id="IPR003591">
    <property type="entry name" value="Leu-rich_rpt_typical-subtyp"/>
</dbReference>
<dbReference type="SUPFAM" id="SSF52047">
    <property type="entry name" value="RNI-like"/>
    <property type="match status" value="1"/>
</dbReference>
<dbReference type="FunFam" id="3.30.200.20:FF:000292">
    <property type="entry name" value="Leucine-rich repeat receptor-like serine/threonine-protein kinase BAM1"/>
    <property type="match status" value="1"/>
</dbReference>
<evidence type="ECO:0000256" key="9">
    <source>
        <dbReference type="ARBA" id="ARBA00022741"/>
    </source>
</evidence>
<dbReference type="EC" id="2.7.11.1" evidence="2"/>
<comment type="caution">
    <text evidence="18">The sequence shown here is derived from an EMBL/GenBank/DDBJ whole genome shotgun (WGS) entry which is preliminary data.</text>
</comment>
<evidence type="ECO:0000256" key="8">
    <source>
        <dbReference type="ARBA" id="ARBA00022737"/>
    </source>
</evidence>
<dbReference type="InterPro" id="IPR055414">
    <property type="entry name" value="LRR_R13L4/SHOC2-like"/>
</dbReference>
<dbReference type="Proteomes" id="UP000655225">
    <property type="component" value="Unassembled WGS sequence"/>
</dbReference>
<dbReference type="InterPro" id="IPR000719">
    <property type="entry name" value="Prot_kinase_dom"/>
</dbReference>
<dbReference type="GO" id="GO:0004674">
    <property type="term" value="F:protein serine/threonine kinase activity"/>
    <property type="evidence" value="ECO:0007669"/>
    <property type="project" value="UniProtKB-KW"/>
</dbReference>
<dbReference type="InterPro" id="IPR013210">
    <property type="entry name" value="LRR_N_plant-typ"/>
</dbReference>
<evidence type="ECO:0000256" key="11">
    <source>
        <dbReference type="ARBA" id="ARBA00022840"/>
    </source>
</evidence>
<dbReference type="OMA" id="QAWQNNL"/>
<protein>
    <recommendedName>
        <fullName evidence="2">non-specific serine/threonine protein kinase</fullName>
        <ecNumber evidence="2">2.7.11.1</ecNumber>
    </recommendedName>
</protein>
<evidence type="ECO:0000256" key="1">
    <source>
        <dbReference type="ARBA" id="ARBA00004167"/>
    </source>
</evidence>
<evidence type="ECO:0000259" key="17">
    <source>
        <dbReference type="PROSITE" id="PS50011"/>
    </source>
</evidence>
<feature type="domain" description="Protein kinase" evidence="17">
    <location>
        <begin position="696"/>
        <end position="900"/>
    </location>
</feature>
<organism evidence="18 19">
    <name type="scientific">Tetracentron sinense</name>
    <name type="common">Spur-leaf</name>
    <dbReference type="NCBI Taxonomy" id="13715"/>
    <lineage>
        <taxon>Eukaryota</taxon>
        <taxon>Viridiplantae</taxon>
        <taxon>Streptophyta</taxon>
        <taxon>Embryophyta</taxon>
        <taxon>Tracheophyta</taxon>
        <taxon>Spermatophyta</taxon>
        <taxon>Magnoliopsida</taxon>
        <taxon>Trochodendrales</taxon>
        <taxon>Trochodendraceae</taxon>
        <taxon>Tetracentron</taxon>
    </lineage>
</organism>
<accession>A0A834YAU2</accession>
<dbReference type="Pfam" id="PF23598">
    <property type="entry name" value="LRR_14"/>
    <property type="match status" value="1"/>
</dbReference>
<keyword evidence="11" id="KW-0067">ATP-binding</keyword>
<keyword evidence="6 15" id="KW-0812">Transmembrane</keyword>
<dbReference type="Pfam" id="PF00560">
    <property type="entry name" value="LRR_1"/>
    <property type="match status" value="4"/>
</dbReference>
<keyword evidence="10" id="KW-0418">Kinase</keyword>
<dbReference type="OrthoDB" id="676979at2759"/>
<evidence type="ECO:0000256" key="13">
    <source>
        <dbReference type="ARBA" id="ARBA00023136"/>
    </source>
</evidence>
<keyword evidence="8" id="KW-0677">Repeat</keyword>
<keyword evidence="4" id="KW-0433">Leucine-rich repeat</keyword>
<keyword evidence="5" id="KW-0808">Transferase</keyword>
<name>A0A834YAU2_TETSI</name>
<dbReference type="SUPFAM" id="SSF56112">
    <property type="entry name" value="Protein kinase-like (PK-like)"/>
    <property type="match status" value="1"/>
</dbReference>
<dbReference type="InterPro" id="IPR001245">
    <property type="entry name" value="Ser-Thr/Tyr_kinase_cat_dom"/>
</dbReference>
<feature type="chain" id="PRO_5032489937" description="non-specific serine/threonine protein kinase" evidence="16">
    <location>
        <begin position="27"/>
        <end position="900"/>
    </location>
</feature>
<dbReference type="EMBL" id="JABCRI010000024">
    <property type="protein sequence ID" value="KAF8377809.1"/>
    <property type="molecule type" value="Genomic_DNA"/>
</dbReference>
<dbReference type="InterPro" id="IPR001611">
    <property type="entry name" value="Leu-rich_rpt"/>
</dbReference>
<dbReference type="FunFam" id="3.80.10.10:FF:000560">
    <property type="entry name" value="Leucine-rich repeat receptor-like serine/threonine-protein kinase BAM3"/>
    <property type="match status" value="1"/>
</dbReference>
<dbReference type="SMART" id="SM00369">
    <property type="entry name" value="LRR_TYP"/>
    <property type="match status" value="7"/>
</dbReference>
<evidence type="ECO:0000256" key="16">
    <source>
        <dbReference type="SAM" id="SignalP"/>
    </source>
</evidence>
<evidence type="ECO:0000256" key="6">
    <source>
        <dbReference type="ARBA" id="ARBA00022692"/>
    </source>
</evidence>
<dbReference type="SUPFAM" id="SSF52058">
    <property type="entry name" value="L domain-like"/>
    <property type="match status" value="1"/>
</dbReference>
<dbReference type="Gene3D" id="1.10.510.10">
    <property type="entry name" value="Transferase(Phosphotransferase) domain 1"/>
    <property type="match status" value="2"/>
</dbReference>
<keyword evidence="13 15" id="KW-0472">Membrane</keyword>
<keyword evidence="9" id="KW-0547">Nucleotide-binding</keyword>
<dbReference type="PANTHER" id="PTHR48010">
    <property type="entry name" value="OS05G0588300 PROTEIN"/>
    <property type="match status" value="1"/>
</dbReference>
<evidence type="ECO:0000256" key="2">
    <source>
        <dbReference type="ARBA" id="ARBA00012513"/>
    </source>
</evidence>
<keyword evidence="7 16" id="KW-0732">Signal</keyword>
<comment type="subcellular location">
    <subcellularLocation>
        <location evidence="1">Membrane</location>
        <topology evidence="1">Single-pass membrane protein</topology>
    </subcellularLocation>
</comment>
<dbReference type="AlphaFoldDB" id="A0A834YAU2"/>
<proteinExistence type="predicted"/>
<dbReference type="FunFam" id="3.80.10.10:FF:000275">
    <property type="entry name" value="Leucine-rich repeat receptor-like protein kinase"/>
    <property type="match status" value="1"/>
</dbReference>
<sequence length="900" mass="99642">MKGPISYLLLLYVSSIFLAFSISSSSTDLDVLMKLKAAMVAPEGTGLKDWIFSPSQASHCSFSGVVCDEASRVTSLNVSFVHLFGTIAPEIGLLNKLVNLTLSCSNLTGTLPLEVGKLTSLKLLNVSNNKLTGKFPGNIASGLLELEILDLYNNNFTGSLPTELVQLKRLKHLQLGGNFFSGEIPAIYSEIQSLEYLGLNANGLSGRFPASLARLPNLQELYVGYYNTYEGGIPPELGSLSSLRVLDMSSCNLHGEIPETLGSLKKLHTLFLQLNRLSGEIPAALSGLVSMKSLDLSNNELTGEIPKSFSEMNQLKLLDLFGNHLHGRIPAFIADLPNLEVLQVWENNFTFELPENLGRNGKLMILDVAKNHLTGRIPHSLCFGGRLHTLILMGNYFFGLLPQELGECKSLKRVRLMKNFFNGTIPTGFFNLPSIDMLELNDNYLTGELPLVISGVNLTLLTLSNNWLTGRIPAAIRNLTKLEKLFLESNRFSGEIPEEIFDLKKLSQINISANQISGNIPTSLARCSSLTSIDFSRNNLQGQIPTEITSLEILSTLNLSRNQLTGQIPAEIGSMTSLTTLDVSYNNLSGSFPSSGQFLVFKNSFFSGNPDLCQARDLTCLSMQNTRQVSSRKPSSSLNYSKLIITIISFVGAILLFVFAVKKTRGYWKRHMKSRDWKLTKFQRLDFKVEDVLECLKEENIIGKGGAGIVYRGSMPHGDDVAIKRLVGRSSGRSDHGFSAEIQTLGKIRHRNIVRLLGFVSNKDTNLLLYEYMPNGSLGELLHGSKGSHLQWETRMPERQNVCLPLLARTVTSRQFGDGVDIVRWVRKITSEMLEPSDMASVLEVVDPRLSGYPLSGVINLYKVAMQCVEDHSARRPTMREVVHKLTNPPQTSLIFEERR</sequence>
<keyword evidence="3" id="KW-0723">Serine/threonine-protein kinase</keyword>
<evidence type="ECO:0000256" key="12">
    <source>
        <dbReference type="ARBA" id="ARBA00022989"/>
    </source>
</evidence>
<evidence type="ECO:0000313" key="18">
    <source>
        <dbReference type="EMBL" id="KAF8377809.1"/>
    </source>
</evidence>
<feature type="transmembrane region" description="Helical" evidence="15">
    <location>
        <begin position="640"/>
        <end position="661"/>
    </location>
</feature>
<dbReference type="PANTHER" id="PTHR48010:SF96">
    <property type="entry name" value="OS05G0595800 PROTEIN"/>
    <property type="match status" value="1"/>
</dbReference>
<evidence type="ECO:0000256" key="3">
    <source>
        <dbReference type="ARBA" id="ARBA00022527"/>
    </source>
</evidence>
<dbReference type="Pfam" id="PF08263">
    <property type="entry name" value="LRRNT_2"/>
    <property type="match status" value="1"/>
</dbReference>
<reference evidence="18 19" key="1">
    <citation type="submission" date="2020-04" db="EMBL/GenBank/DDBJ databases">
        <title>Plant Genome Project.</title>
        <authorList>
            <person name="Zhang R.-G."/>
        </authorList>
    </citation>
    <scope>NUCLEOTIDE SEQUENCE [LARGE SCALE GENOMIC DNA]</scope>
    <source>
        <strain evidence="18">YNK0</strain>
        <tissue evidence="18">Leaf</tissue>
    </source>
</reference>
<evidence type="ECO:0000256" key="14">
    <source>
        <dbReference type="ARBA" id="ARBA00023180"/>
    </source>
</evidence>
<evidence type="ECO:0000313" key="19">
    <source>
        <dbReference type="Proteomes" id="UP000655225"/>
    </source>
</evidence>
<dbReference type="Pfam" id="PF13855">
    <property type="entry name" value="LRR_8"/>
    <property type="match status" value="1"/>
</dbReference>
<dbReference type="GO" id="GO:0016020">
    <property type="term" value="C:membrane"/>
    <property type="evidence" value="ECO:0007669"/>
    <property type="project" value="UniProtKB-SubCell"/>
</dbReference>
<dbReference type="InterPro" id="IPR050994">
    <property type="entry name" value="At_inactive_RLKs"/>
</dbReference>
<dbReference type="PROSITE" id="PS50011">
    <property type="entry name" value="PROTEIN_KINASE_DOM"/>
    <property type="match status" value="1"/>
</dbReference>
<evidence type="ECO:0000256" key="4">
    <source>
        <dbReference type="ARBA" id="ARBA00022614"/>
    </source>
</evidence>
<evidence type="ECO:0000256" key="15">
    <source>
        <dbReference type="SAM" id="Phobius"/>
    </source>
</evidence>
<dbReference type="Gene3D" id="3.80.10.10">
    <property type="entry name" value="Ribonuclease Inhibitor"/>
    <property type="match status" value="4"/>
</dbReference>
<dbReference type="Pfam" id="PF07714">
    <property type="entry name" value="PK_Tyr_Ser-Thr"/>
    <property type="match status" value="1"/>
</dbReference>
<keyword evidence="14" id="KW-0325">Glycoprotein</keyword>
<gene>
    <name evidence="18" type="ORF">HHK36_031194</name>
</gene>
<dbReference type="InterPro" id="IPR032675">
    <property type="entry name" value="LRR_dom_sf"/>
</dbReference>
<evidence type="ECO:0000256" key="7">
    <source>
        <dbReference type="ARBA" id="ARBA00022729"/>
    </source>
</evidence>
<dbReference type="InterPro" id="IPR011009">
    <property type="entry name" value="Kinase-like_dom_sf"/>
</dbReference>